<dbReference type="Pfam" id="PF00153">
    <property type="entry name" value="Mito_carr"/>
    <property type="match status" value="1"/>
</dbReference>
<dbReference type="RefSeq" id="XP_060328084.1">
    <property type="nucleotide sequence ID" value="XM_060483066.1"/>
</dbReference>
<keyword evidence="3 10" id="KW-0813">Transport</keyword>
<keyword evidence="6 12" id="KW-1133">Transmembrane helix</keyword>
<feature type="region of interest" description="Disordered" evidence="11">
    <location>
        <begin position="53"/>
        <end position="73"/>
    </location>
</feature>
<dbReference type="EMBL" id="JAUEPS010000030">
    <property type="protein sequence ID" value="KAK0452748.1"/>
    <property type="molecule type" value="Genomic_DNA"/>
</dbReference>
<organism evidence="13 14">
    <name type="scientific">Armillaria tabescens</name>
    <name type="common">Ringless honey mushroom</name>
    <name type="synonym">Agaricus tabescens</name>
    <dbReference type="NCBI Taxonomy" id="1929756"/>
    <lineage>
        <taxon>Eukaryota</taxon>
        <taxon>Fungi</taxon>
        <taxon>Dikarya</taxon>
        <taxon>Basidiomycota</taxon>
        <taxon>Agaricomycotina</taxon>
        <taxon>Agaricomycetes</taxon>
        <taxon>Agaricomycetidae</taxon>
        <taxon>Agaricales</taxon>
        <taxon>Marasmiineae</taxon>
        <taxon>Physalacriaceae</taxon>
        <taxon>Desarmillaria</taxon>
    </lineage>
</organism>
<keyword evidence="7" id="KW-0496">Mitochondrion</keyword>
<evidence type="ECO:0008006" key="15">
    <source>
        <dbReference type="Google" id="ProtNLM"/>
    </source>
</evidence>
<comment type="subcellular location">
    <subcellularLocation>
        <location evidence="1">Mitochondrion membrane</location>
        <topology evidence="1">Multi-pass membrane protein</topology>
    </subcellularLocation>
</comment>
<evidence type="ECO:0000256" key="5">
    <source>
        <dbReference type="ARBA" id="ARBA00022737"/>
    </source>
</evidence>
<evidence type="ECO:0000256" key="2">
    <source>
        <dbReference type="ARBA" id="ARBA00006375"/>
    </source>
</evidence>
<feature type="repeat" description="Solcar" evidence="9">
    <location>
        <begin position="24"/>
        <end position="126"/>
    </location>
</feature>
<dbReference type="GO" id="GO:0031966">
    <property type="term" value="C:mitochondrial membrane"/>
    <property type="evidence" value="ECO:0007669"/>
    <property type="project" value="UniProtKB-SubCell"/>
</dbReference>
<feature type="transmembrane region" description="Helical" evidence="12">
    <location>
        <begin position="22"/>
        <end position="40"/>
    </location>
</feature>
<feature type="compositionally biased region" description="Polar residues" evidence="11">
    <location>
        <begin position="53"/>
        <end position="64"/>
    </location>
</feature>
<evidence type="ECO:0000256" key="1">
    <source>
        <dbReference type="ARBA" id="ARBA00004225"/>
    </source>
</evidence>
<evidence type="ECO:0000313" key="13">
    <source>
        <dbReference type="EMBL" id="KAK0452748.1"/>
    </source>
</evidence>
<dbReference type="Gene3D" id="1.50.40.10">
    <property type="entry name" value="Mitochondrial carrier domain"/>
    <property type="match status" value="1"/>
</dbReference>
<evidence type="ECO:0000256" key="9">
    <source>
        <dbReference type="PROSITE-ProRule" id="PRU00282"/>
    </source>
</evidence>
<keyword evidence="5" id="KW-0677">Repeat</keyword>
<dbReference type="PROSITE" id="PS50920">
    <property type="entry name" value="SOLCAR"/>
    <property type="match status" value="1"/>
</dbReference>
<evidence type="ECO:0000256" key="12">
    <source>
        <dbReference type="SAM" id="Phobius"/>
    </source>
</evidence>
<dbReference type="PANTHER" id="PTHR45624:SF10">
    <property type="entry name" value="SLC (SOLUTE CARRIER) HOMOLOG"/>
    <property type="match status" value="1"/>
</dbReference>
<dbReference type="Proteomes" id="UP001175211">
    <property type="component" value="Unassembled WGS sequence"/>
</dbReference>
<dbReference type="InterPro" id="IPR018108">
    <property type="entry name" value="MCP_transmembrane"/>
</dbReference>
<dbReference type="InterPro" id="IPR023395">
    <property type="entry name" value="MCP_dom_sf"/>
</dbReference>
<gene>
    <name evidence="13" type="ORF">EV420DRAFT_680871</name>
</gene>
<dbReference type="InterPro" id="IPR050567">
    <property type="entry name" value="Mitochondrial_Carrier"/>
</dbReference>
<evidence type="ECO:0000256" key="11">
    <source>
        <dbReference type="SAM" id="MobiDB-lite"/>
    </source>
</evidence>
<dbReference type="SUPFAM" id="SSF103506">
    <property type="entry name" value="Mitochondrial carrier"/>
    <property type="match status" value="1"/>
</dbReference>
<keyword evidence="14" id="KW-1185">Reference proteome</keyword>
<reference evidence="13" key="1">
    <citation type="submission" date="2023-06" db="EMBL/GenBank/DDBJ databases">
        <authorList>
            <consortium name="Lawrence Berkeley National Laboratory"/>
            <person name="Ahrendt S."/>
            <person name="Sahu N."/>
            <person name="Indic B."/>
            <person name="Wong-Bajracharya J."/>
            <person name="Merenyi Z."/>
            <person name="Ke H.-M."/>
            <person name="Monk M."/>
            <person name="Kocsube S."/>
            <person name="Drula E."/>
            <person name="Lipzen A."/>
            <person name="Balint B."/>
            <person name="Henrissat B."/>
            <person name="Andreopoulos B."/>
            <person name="Martin F.M."/>
            <person name="Harder C.B."/>
            <person name="Rigling D."/>
            <person name="Ford K.L."/>
            <person name="Foster G.D."/>
            <person name="Pangilinan J."/>
            <person name="Papanicolaou A."/>
            <person name="Barry K."/>
            <person name="LaButti K."/>
            <person name="Viragh M."/>
            <person name="Koriabine M."/>
            <person name="Yan M."/>
            <person name="Riley R."/>
            <person name="Champramary S."/>
            <person name="Plett K.L."/>
            <person name="Tsai I.J."/>
            <person name="Slot J."/>
            <person name="Sipos G."/>
            <person name="Plett J."/>
            <person name="Nagy L.G."/>
            <person name="Grigoriev I.V."/>
        </authorList>
    </citation>
    <scope>NUCLEOTIDE SEQUENCE</scope>
    <source>
        <strain evidence="13">CCBAS 213</strain>
    </source>
</reference>
<dbReference type="PANTHER" id="PTHR45624">
    <property type="entry name" value="MITOCHONDRIAL BASIC AMINO ACIDS TRANSPORTER-RELATED"/>
    <property type="match status" value="1"/>
</dbReference>
<proteinExistence type="inferred from homology"/>
<dbReference type="GeneID" id="85366614"/>
<comment type="similarity">
    <text evidence="2 10">Belongs to the mitochondrial carrier (TC 2.A.29) family.</text>
</comment>
<keyword evidence="4 9" id="KW-0812">Transmembrane</keyword>
<dbReference type="AlphaFoldDB" id="A0AA39N0A2"/>
<name>A0AA39N0A2_ARMTA</name>
<evidence type="ECO:0000256" key="4">
    <source>
        <dbReference type="ARBA" id="ARBA00022692"/>
    </source>
</evidence>
<evidence type="ECO:0000313" key="14">
    <source>
        <dbReference type="Proteomes" id="UP001175211"/>
    </source>
</evidence>
<evidence type="ECO:0000256" key="7">
    <source>
        <dbReference type="ARBA" id="ARBA00023128"/>
    </source>
</evidence>
<keyword evidence="8 9" id="KW-0472">Membrane</keyword>
<comment type="caution">
    <text evidence="13">The sequence shown here is derived from an EMBL/GenBank/DDBJ whole genome shotgun (WGS) entry which is preliminary data.</text>
</comment>
<evidence type="ECO:0000256" key="10">
    <source>
        <dbReference type="RuleBase" id="RU000488"/>
    </source>
</evidence>
<evidence type="ECO:0000256" key="6">
    <source>
        <dbReference type="ARBA" id="ARBA00022989"/>
    </source>
</evidence>
<dbReference type="GO" id="GO:0022857">
    <property type="term" value="F:transmembrane transporter activity"/>
    <property type="evidence" value="ECO:0007669"/>
    <property type="project" value="TreeGrafter"/>
</dbReference>
<evidence type="ECO:0000256" key="8">
    <source>
        <dbReference type="ARBA" id="ARBA00023136"/>
    </source>
</evidence>
<sequence length="164" mass="18296">MDGNAIGRWCCRHRRVSLRSKMVPLIVYCFLAGWVTTFPLDVVKTRMQSTESSYRNSISKPNARSSPDSPLLPPSPNRYRTVWSTIVVSYQAEGLAVFFRGLAPTLIRAVPVNMATFATFEAVIHGFSNQITCITCYLVNYSSAHLHSYSRHSSGKQSSANRAC</sequence>
<evidence type="ECO:0000256" key="3">
    <source>
        <dbReference type="ARBA" id="ARBA00022448"/>
    </source>
</evidence>
<accession>A0AA39N0A2</accession>
<protein>
    <recommendedName>
        <fullName evidence="15">Mitochondrial carrier</fullName>
    </recommendedName>
</protein>